<dbReference type="SUPFAM" id="SSF53807">
    <property type="entry name" value="Helical backbone' metal receptor"/>
    <property type="match status" value="1"/>
</dbReference>
<evidence type="ECO:0000256" key="4">
    <source>
        <dbReference type="ARBA" id="ARBA00022729"/>
    </source>
</evidence>
<sequence length="282" mass="31265">MVFVLVGCSSKNDSSSKGIHVVSSVNFYGDAARAVLGNHGTVTSIITKSTTDPHDYQPSAQTAKDVAKADFAIYNGLGYDSWMKKLLTNASDDMKSVNVGSLMGKKTGDNPHIWYSSKTMPKLVNELAKQFGEKDPKHRAEFKKNAAKYIKSLEANNKLIDQIKKNNTKNKMVGVSEPVFDYSLQEMGYKVADNGYAKSVENGTDPSPSDIKEIQDDIKNKKIAFFVDNSQASDKVVENLVKMANQHKIPVLKVTETMPNGMDYQEWMASQYKQLLAFQKGE</sequence>
<dbReference type="Proteomes" id="UP001370590">
    <property type="component" value="Unassembled WGS sequence"/>
</dbReference>
<dbReference type="PANTHER" id="PTHR42953:SF1">
    <property type="entry name" value="METAL-BINDING PROTEIN HI_0362-RELATED"/>
    <property type="match status" value="1"/>
</dbReference>
<keyword evidence="6" id="KW-1185">Reference proteome</keyword>
<gene>
    <name evidence="5" type="ORF">R4146_02325</name>
</gene>
<keyword evidence="3" id="KW-0479">Metal-binding</keyword>
<evidence type="ECO:0000256" key="2">
    <source>
        <dbReference type="ARBA" id="ARBA00022448"/>
    </source>
</evidence>
<protein>
    <submittedName>
        <fullName evidence="5">Zinc ABC transporter substrate-binding protein</fullName>
    </submittedName>
</protein>
<dbReference type="PANTHER" id="PTHR42953">
    <property type="entry name" value="HIGH-AFFINITY ZINC UPTAKE SYSTEM PROTEIN ZNUA-RELATED"/>
    <property type="match status" value="1"/>
</dbReference>
<name>A0ABU8SJG1_9LACO</name>
<accession>A0ABU8SJG1</accession>
<comment type="caution">
    <text evidence="5">The sequence shown here is derived from an EMBL/GenBank/DDBJ whole genome shotgun (WGS) entry which is preliminary data.</text>
</comment>
<keyword evidence="4" id="KW-0732">Signal</keyword>
<proteinExistence type="predicted"/>
<comment type="subcellular location">
    <subcellularLocation>
        <location evidence="1">Cell envelope</location>
    </subcellularLocation>
</comment>
<dbReference type="EMBL" id="JAWMWH010000001">
    <property type="protein sequence ID" value="MEJ6400019.1"/>
    <property type="molecule type" value="Genomic_DNA"/>
</dbReference>
<keyword evidence="2" id="KW-0813">Transport</keyword>
<dbReference type="Pfam" id="PF01297">
    <property type="entry name" value="ZnuA"/>
    <property type="match status" value="1"/>
</dbReference>
<organism evidence="5 6">
    <name type="scientific">Nicoliella lavandulae</name>
    <dbReference type="NCBI Taxonomy" id="3082954"/>
    <lineage>
        <taxon>Bacteria</taxon>
        <taxon>Bacillati</taxon>
        <taxon>Bacillota</taxon>
        <taxon>Bacilli</taxon>
        <taxon>Lactobacillales</taxon>
        <taxon>Lactobacillaceae</taxon>
        <taxon>Nicoliella</taxon>
    </lineage>
</organism>
<evidence type="ECO:0000256" key="1">
    <source>
        <dbReference type="ARBA" id="ARBA00004196"/>
    </source>
</evidence>
<evidence type="ECO:0000313" key="5">
    <source>
        <dbReference type="EMBL" id="MEJ6400019.1"/>
    </source>
</evidence>
<dbReference type="Gene3D" id="3.40.50.1980">
    <property type="entry name" value="Nitrogenase molybdenum iron protein domain"/>
    <property type="match status" value="2"/>
</dbReference>
<reference evidence="5 6" key="1">
    <citation type="submission" date="2023-10" db="EMBL/GenBank/DDBJ databases">
        <title>Nicoliella lavandulae sp. nov. isolated from Lavandula angustifolia flowers.</title>
        <authorList>
            <person name="Alcantara C."/>
            <person name="Zuniga M."/>
            <person name="Landete J.M."/>
            <person name="Monedero V."/>
        </authorList>
    </citation>
    <scope>NUCLEOTIDE SEQUENCE [LARGE SCALE GENOMIC DNA]</scope>
    <source>
        <strain evidence="5 6">Es01</strain>
    </source>
</reference>
<evidence type="ECO:0000313" key="6">
    <source>
        <dbReference type="Proteomes" id="UP001370590"/>
    </source>
</evidence>
<dbReference type="InterPro" id="IPR006127">
    <property type="entry name" value="ZnuA-like"/>
</dbReference>
<dbReference type="InterPro" id="IPR050492">
    <property type="entry name" value="Bact_metal-bind_prot9"/>
</dbReference>
<evidence type="ECO:0000256" key="3">
    <source>
        <dbReference type="ARBA" id="ARBA00022723"/>
    </source>
</evidence>